<name>A0A9Q1BD50_HOLLE</name>
<reference evidence="6" key="1">
    <citation type="submission" date="2021-10" db="EMBL/GenBank/DDBJ databases">
        <title>Tropical sea cucumber genome reveals ecological adaptation and Cuvierian tubules defense mechanism.</title>
        <authorList>
            <person name="Chen T."/>
        </authorList>
    </citation>
    <scope>NUCLEOTIDE SEQUENCE</scope>
    <source>
        <strain evidence="6">Nanhai2018</strain>
        <tissue evidence="6">Muscle</tissue>
    </source>
</reference>
<dbReference type="OrthoDB" id="10069248at2759"/>
<dbReference type="InterPro" id="IPR051591">
    <property type="entry name" value="UPF0224_FAM112_RNA_Proc"/>
</dbReference>
<dbReference type="GO" id="GO:0008270">
    <property type="term" value="F:zinc ion binding"/>
    <property type="evidence" value="ECO:0007669"/>
    <property type="project" value="UniProtKB-KW"/>
</dbReference>
<dbReference type="PANTHER" id="PTHR21402">
    <property type="entry name" value="GAMETOCYTE SPECIFIC FACTOR 1-RELATED"/>
    <property type="match status" value="1"/>
</dbReference>
<feature type="domain" description="CHHC U11-48K-type" evidence="5">
    <location>
        <begin position="28"/>
        <end position="55"/>
    </location>
</feature>
<evidence type="ECO:0000256" key="2">
    <source>
        <dbReference type="ARBA" id="ARBA00022771"/>
    </source>
</evidence>
<evidence type="ECO:0000256" key="4">
    <source>
        <dbReference type="SAM" id="MobiDB-lite"/>
    </source>
</evidence>
<organism evidence="6 7">
    <name type="scientific">Holothuria leucospilota</name>
    <name type="common">Black long sea cucumber</name>
    <name type="synonym">Mertensiothuria leucospilota</name>
    <dbReference type="NCBI Taxonomy" id="206669"/>
    <lineage>
        <taxon>Eukaryota</taxon>
        <taxon>Metazoa</taxon>
        <taxon>Echinodermata</taxon>
        <taxon>Eleutherozoa</taxon>
        <taxon>Echinozoa</taxon>
        <taxon>Holothuroidea</taxon>
        <taxon>Aspidochirotacea</taxon>
        <taxon>Aspidochirotida</taxon>
        <taxon>Holothuriidae</taxon>
        <taxon>Holothuria</taxon>
    </lineage>
</organism>
<keyword evidence="7" id="KW-1185">Reference proteome</keyword>
<feature type="compositionally biased region" description="Basic and acidic residues" evidence="4">
    <location>
        <begin position="159"/>
        <end position="169"/>
    </location>
</feature>
<dbReference type="InterPro" id="IPR022776">
    <property type="entry name" value="TRM13/UPF0224_CHHC_Znf_dom"/>
</dbReference>
<sequence length="288" mass="31944">MGDKYQKPGPKGFGIIEASQQLVDKEQLFPCPYDPLHLVRAKRFQYHLMKCRKNYAGQDMVPCPFNARHVIPRPEQRHHFANCPDKALIEPDHEYHTVRKHNPDYQGNISVPKYLQDREVPNTSESWDDDIENDLGQYSYPPARNPSGSLSYQMAARSNGHERLHEEPPSLRQPRSQPASMGAPQYQQVPSGYNQSYPQVSEGTPQNLQPSADGQETGLPAAPSPTWSQIAGIGRGIPKRTGNFPVAGQSAPTGIGRGIVRPPPGFGRGQHGQRAGPLIAANIYNDVQ</sequence>
<keyword evidence="2" id="KW-0863">Zinc-finger</keyword>
<dbReference type="EMBL" id="JAIZAY010000022">
    <property type="protein sequence ID" value="KAJ8020312.1"/>
    <property type="molecule type" value="Genomic_DNA"/>
</dbReference>
<feature type="domain" description="CHHC U11-48K-type" evidence="5">
    <location>
        <begin position="60"/>
        <end position="87"/>
    </location>
</feature>
<dbReference type="AlphaFoldDB" id="A0A9Q1BD50"/>
<comment type="caution">
    <text evidence="6">The sequence shown here is derived from an EMBL/GenBank/DDBJ whole genome shotgun (WGS) entry which is preliminary data.</text>
</comment>
<proteinExistence type="predicted"/>
<feature type="region of interest" description="Disordered" evidence="4">
    <location>
        <begin position="121"/>
        <end position="255"/>
    </location>
</feature>
<gene>
    <name evidence="6" type="ORF">HOLleu_39876</name>
</gene>
<evidence type="ECO:0000256" key="1">
    <source>
        <dbReference type="ARBA" id="ARBA00022723"/>
    </source>
</evidence>
<keyword evidence="3" id="KW-0862">Zinc</keyword>
<evidence type="ECO:0000313" key="6">
    <source>
        <dbReference type="EMBL" id="KAJ8020312.1"/>
    </source>
</evidence>
<evidence type="ECO:0000313" key="7">
    <source>
        <dbReference type="Proteomes" id="UP001152320"/>
    </source>
</evidence>
<dbReference type="Proteomes" id="UP001152320">
    <property type="component" value="Chromosome 22"/>
</dbReference>
<dbReference type="InterPro" id="IPR036236">
    <property type="entry name" value="Znf_C2H2_sf"/>
</dbReference>
<keyword evidence="1" id="KW-0479">Metal-binding</keyword>
<feature type="compositionally biased region" description="Polar residues" evidence="4">
    <location>
        <begin position="173"/>
        <end position="214"/>
    </location>
</feature>
<dbReference type="Pfam" id="PF05253">
    <property type="entry name" value="zf-U11-48K"/>
    <property type="match status" value="1"/>
</dbReference>
<protein>
    <submittedName>
        <fullName evidence="6">Gametocyte-specific factor 1</fullName>
    </submittedName>
</protein>
<dbReference type="PROSITE" id="PS51800">
    <property type="entry name" value="ZF_CHHC_U11_48K"/>
    <property type="match status" value="2"/>
</dbReference>
<dbReference type="SUPFAM" id="SSF57667">
    <property type="entry name" value="beta-beta-alpha zinc fingers"/>
    <property type="match status" value="1"/>
</dbReference>
<evidence type="ECO:0000256" key="3">
    <source>
        <dbReference type="ARBA" id="ARBA00022833"/>
    </source>
</evidence>
<evidence type="ECO:0000259" key="5">
    <source>
        <dbReference type="PROSITE" id="PS51800"/>
    </source>
</evidence>
<accession>A0A9Q1BD50</accession>
<dbReference type="PANTHER" id="PTHR21402:SF5">
    <property type="entry name" value="GAMETOCYTE SPECIFIC FACTOR 1"/>
    <property type="match status" value="1"/>
</dbReference>